<dbReference type="InterPro" id="IPR004143">
    <property type="entry name" value="BPL_LPL_catalytic"/>
</dbReference>
<dbReference type="Gene3D" id="3.30.930.10">
    <property type="entry name" value="Bira Bifunctional Protein, Domain 2"/>
    <property type="match status" value="1"/>
</dbReference>
<dbReference type="InterPro" id="IPR045864">
    <property type="entry name" value="aa-tRNA-synth_II/BPL/LPL"/>
</dbReference>
<dbReference type="GO" id="GO:0016740">
    <property type="term" value="F:transferase activity"/>
    <property type="evidence" value="ECO:0007669"/>
    <property type="project" value="UniProtKB-ARBA"/>
</dbReference>
<dbReference type="GO" id="GO:0009249">
    <property type="term" value="P:protein lipoylation"/>
    <property type="evidence" value="ECO:0007669"/>
    <property type="project" value="UniProtKB-ARBA"/>
</dbReference>
<name>A0A1W1YS67_9LACT</name>
<sequence length="282" mass="31634">MNLNTIYPHHQMINLGIAAHQPSKDELILPFAWDDAFMHALNKDELGVQAVLHFWPTAPTVFLGAMDMQAPFIADGLTWLIHSKQLMPILRPAGGLAVVSDPGIINFTLILKSDDKRLMIDDAYAFMVDRMNAIFKSYGEVATTGEVETSYCPGKFDVSMRGKKIAGIAQRRIGKSIGIYVYLSLSGNQMARGELIRQFYQETIKDQPTTVDYPAVDPQSMANLSDFIPELADKTLFCQRLIKSISEGEQTITKDVVLTTEQLKRPIQQMIKRNQRIQKAIS</sequence>
<gene>
    <name evidence="2" type="ORF">SAMN04487984_0882</name>
</gene>
<dbReference type="GO" id="GO:0140096">
    <property type="term" value="F:catalytic activity, acting on a protein"/>
    <property type="evidence" value="ECO:0007669"/>
    <property type="project" value="UniProtKB-ARBA"/>
</dbReference>
<dbReference type="Proteomes" id="UP000243884">
    <property type="component" value="Unassembled WGS sequence"/>
</dbReference>
<evidence type="ECO:0000313" key="2">
    <source>
        <dbReference type="EMBL" id="SMC38984.1"/>
    </source>
</evidence>
<keyword evidence="3" id="KW-1185">Reference proteome</keyword>
<dbReference type="EMBL" id="FWXK01000004">
    <property type="protein sequence ID" value="SMC38984.1"/>
    <property type="molecule type" value="Genomic_DNA"/>
</dbReference>
<accession>A0A1W1YS67</accession>
<reference evidence="3" key="1">
    <citation type="submission" date="2017-04" db="EMBL/GenBank/DDBJ databases">
        <authorList>
            <person name="Varghese N."/>
            <person name="Submissions S."/>
        </authorList>
    </citation>
    <scope>NUCLEOTIDE SEQUENCE [LARGE SCALE GENOMIC DNA]</scope>
    <source>
        <strain evidence="3">DSM 21500</strain>
    </source>
</reference>
<dbReference type="PANTHER" id="PTHR43679:SF2">
    <property type="entry name" value="OCTANOYL-[GCVH]:PROTEIN N-OCTANOYLTRANSFERASE"/>
    <property type="match status" value="1"/>
</dbReference>
<dbReference type="AlphaFoldDB" id="A0A1W1YS67"/>
<dbReference type="GO" id="GO:0016874">
    <property type="term" value="F:ligase activity"/>
    <property type="evidence" value="ECO:0007669"/>
    <property type="project" value="UniProtKB-KW"/>
</dbReference>
<evidence type="ECO:0000259" key="1">
    <source>
        <dbReference type="PROSITE" id="PS51733"/>
    </source>
</evidence>
<dbReference type="PROSITE" id="PS51733">
    <property type="entry name" value="BPL_LPL_CATALYTIC"/>
    <property type="match status" value="1"/>
</dbReference>
<protein>
    <submittedName>
        <fullName evidence="2">Lipoate-protein ligase A</fullName>
    </submittedName>
</protein>
<evidence type="ECO:0000313" key="3">
    <source>
        <dbReference type="Proteomes" id="UP000243884"/>
    </source>
</evidence>
<feature type="domain" description="BPL/LPL catalytic" evidence="1">
    <location>
        <begin position="46"/>
        <end position="232"/>
    </location>
</feature>
<dbReference type="Pfam" id="PF21948">
    <property type="entry name" value="LplA-B_cat"/>
    <property type="match status" value="1"/>
</dbReference>
<dbReference type="STRING" id="371602.SAMN04487984_0882"/>
<dbReference type="InterPro" id="IPR050664">
    <property type="entry name" value="Octanoyltrans_LipM/LipL"/>
</dbReference>
<keyword evidence="2" id="KW-0436">Ligase</keyword>
<dbReference type="SUPFAM" id="SSF55681">
    <property type="entry name" value="Class II aaRS and biotin synthetases"/>
    <property type="match status" value="1"/>
</dbReference>
<dbReference type="OrthoDB" id="2080934at2"/>
<dbReference type="PANTHER" id="PTHR43679">
    <property type="entry name" value="OCTANOYLTRANSFERASE LIPM-RELATED"/>
    <property type="match status" value="1"/>
</dbReference>
<dbReference type="RefSeq" id="WP_084099010.1">
    <property type="nucleotide sequence ID" value="NZ_FWXK01000004.1"/>
</dbReference>
<proteinExistence type="predicted"/>
<organism evidence="2 3">
    <name type="scientific">Aerococcus suis</name>
    <dbReference type="NCBI Taxonomy" id="371602"/>
    <lineage>
        <taxon>Bacteria</taxon>
        <taxon>Bacillati</taxon>
        <taxon>Bacillota</taxon>
        <taxon>Bacilli</taxon>
        <taxon>Lactobacillales</taxon>
        <taxon>Aerococcaceae</taxon>
        <taxon>Aerococcus</taxon>
    </lineage>
</organism>